<dbReference type="GO" id="GO:0016788">
    <property type="term" value="F:hydrolase activity, acting on ester bonds"/>
    <property type="evidence" value="ECO:0007669"/>
    <property type="project" value="InterPro"/>
</dbReference>
<accession>A0AA96V2G3</accession>
<reference evidence="1 2" key="1">
    <citation type="submission" date="2023-07" db="EMBL/GenBank/DDBJ databases">
        <title>Closed genoem sequence of Methanosarcinaceae archaeon Ac7.</title>
        <authorList>
            <person name="Poehlein A."/>
            <person name="Protasov E."/>
            <person name="Platt K."/>
            <person name="Reeh H."/>
            <person name="Daniel R."/>
            <person name="Brune A."/>
        </authorList>
    </citation>
    <scope>NUCLEOTIDE SEQUENCE [LARGE SCALE GENOMIC DNA]</scope>
    <source>
        <strain evidence="1 2">Ac7</strain>
    </source>
</reference>
<proteinExistence type="predicted"/>
<gene>
    <name evidence="1" type="ORF">MsAc7_08450</name>
</gene>
<dbReference type="InterPro" id="IPR001130">
    <property type="entry name" value="TatD-like"/>
</dbReference>
<dbReference type="PANTHER" id="PTHR42206:SF1">
    <property type="entry name" value="METAL-DEPENDENT HYDROLASE"/>
    <property type="match status" value="1"/>
</dbReference>
<dbReference type="AlphaFoldDB" id="A0AA96V2G3"/>
<dbReference type="PIRSF" id="PIRSF004961">
    <property type="entry name" value="UCP004961_TatD"/>
    <property type="match status" value="1"/>
</dbReference>
<organism evidence="1 2">
    <name type="scientific">Methanolapillus millepedarum</name>
    <dbReference type="NCBI Taxonomy" id="3028296"/>
    <lineage>
        <taxon>Archaea</taxon>
        <taxon>Methanobacteriati</taxon>
        <taxon>Methanobacteriota</taxon>
        <taxon>Stenosarchaea group</taxon>
        <taxon>Methanomicrobia</taxon>
        <taxon>Methanosarcinales</taxon>
        <taxon>Methanosarcinaceae</taxon>
        <taxon>Methanolapillus</taxon>
    </lineage>
</organism>
<dbReference type="RefSeq" id="WP_338103333.1">
    <property type="nucleotide sequence ID" value="NZ_CP131060.1"/>
</dbReference>
<dbReference type="InterPro" id="IPR011589">
    <property type="entry name" value="UCP004961"/>
</dbReference>
<keyword evidence="2" id="KW-1185">Reference proteome</keyword>
<evidence type="ECO:0008006" key="3">
    <source>
        <dbReference type="Google" id="ProtNLM"/>
    </source>
</evidence>
<dbReference type="InterPro" id="IPR032466">
    <property type="entry name" value="Metal_Hydrolase"/>
</dbReference>
<evidence type="ECO:0000313" key="1">
    <source>
        <dbReference type="EMBL" id="WNY25299.1"/>
    </source>
</evidence>
<evidence type="ECO:0000313" key="2">
    <source>
        <dbReference type="Proteomes" id="UP001303587"/>
    </source>
</evidence>
<name>A0AA96V2G3_9EURY</name>
<dbReference type="Proteomes" id="UP001303587">
    <property type="component" value="Chromosome"/>
</dbReference>
<dbReference type="Pfam" id="PF01026">
    <property type="entry name" value="TatD_DNase"/>
    <property type="match status" value="1"/>
</dbReference>
<protein>
    <recommendedName>
        <fullName evidence="3">Metal-dependent hydrolase</fullName>
    </recommendedName>
</protein>
<dbReference type="PANTHER" id="PTHR42206">
    <property type="entry name" value="METAL-DEPENDENT HYDROLASE-RELATED"/>
    <property type="match status" value="1"/>
</dbReference>
<dbReference type="GeneID" id="89229958"/>
<dbReference type="SUPFAM" id="SSF51556">
    <property type="entry name" value="Metallo-dependent hydrolases"/>
    <property type="match status" value="1"/>
</dbReference>
<dbReference type="EMBL" id="CP131060">
    <property type="protein sequence ID" value="WNY25299.1"/>
    <property type="molecule type" value="Genomic_DNA"/>
</dbReference>
<sequence length="281" mass="31146">MKSSLPITDNHIHIDLLRGRGLSAVSEFKNAGGTHMFLVTLPSWYLGVSVQEKSDYISVFEETIRTAEIIQKETGIIAFPVLGIHPVEIMHLSEEIGLKNAVDVMCGGFDIAARYVSEKAAVAIKSGRPHYPVSAEIREASNQVMCHAFEVARDLKCTVQLHVEDMTAESLKSISALAKSVGISPEKVVNHHATPLVADAEKFGIYPSVTAGKDFIEKALEQGSRFLMETDYVDDPQRPGFVLGPKTVPKKTKKLIEIYGEEPFWKIHQENPSRIYDVEIE</sequence>
<dbReference type="Gene3D" id="3.20.20.140">
    <property type="entry name" value="Metal-dependent hydrolases"/>
    <property type="match status" value="1"/>
</dbReference>